<dbReference type="Proteomes" id="UP000253303">
    <property type="component" value="Unassembled WGS sequence"/>
</dbReference>
<dbReference type="PROSITE" id="PS50928">
    <property type="entry name" value="ABC_TM1"/>
    <property type="match status" value="1"/>
</dbReference>
<evidence type="ECO:0000256" key="1">
    <source>
        <dbReference type="ARBA" id="ARBA00004651"/>
    </source>
</evidence>
<dbReference type="PANTHER" id="PTHR43744">
    <property type="entry name" value="ABC TRANSPORTER PERMEASE PROTEIN MG189-RELATED-RELATED"/>
    <property type="match status" value="1"/>
</dbReference>
<accession>A0A366M3N5</accession>
<dbReference type="Pfam" id="PF00528">
    <property type="entry name" value="BPD_transp_1"/>
    <property type="match status" value="1"/>
</dbReference>
<comment type="subcellular location">
    <subcellularLocation>
        <location evidence="1 7">Cell membrane</location>
        <topology evidence="1 7">Multi-pass membrane protein</topology>
    </subcellularLocation>
</comment>
<evidence type="ECO:0000313" key="9">
    <source>
        <dbReference type="EMBL" id="RBQ20657.1"/>
    </source>
</evidence>
<dbReference type="GO" id="GO:0005886">
    <property type="term" value="C:plasma membrane"/>
    <property type="evidence" value="ECO:0007669"/>
    <property type="project" value="UniProtKB-SubCell"/>
</dbReference>
<dbReference type="GO" id="GO:0055085">
    <property type="term" value="P:transmembrane transport"/>
    <property type="evidence" value="ECO:0007669"/>
    <property type="project" value="InterPro"/>
</dbReference>
<evidence type="ECO:0000256" key="5">
    <source>
        <dbReference type="ARBA" id="ARBA00022989"/>
    </source>
</evidence>
<name>A0A366M3N5_9ACTN</name>
<proteinExistence type="inferred from homology"/>
<keyword evidence="4 7" id="KW-0812">Transmembrane</keyword>
<comment type="similarity">
    <text evidence="7">Belongs to the binding-protein-dependent transport system permease family.</text>
</comment>
<dbReference type="EMBL" id="QMEY01000002">
    <property type="protein sequence ID" value="RBQ20657.1"/>
    <property type="molecule type" value="Genomic_DNA"/>
</dbReference>
<dbReference type="InterPro" id="IPR035906">
    <property type="entry name" value="MetI-like_sf"/>
</dbReference>
<reference evidence="9 10" key="1">
    <citation type="submission" date="2018-06" db="EMBL/GenBank/DDBJ databases">
        <title>Sphaerisporangium craniellae sp. nov., isolated from a marine sponge in the South China Sea.</title>
        <authorList>
            <person name="Li L."/>
        </authorList>
    </citation>
    <scope>NUCLEOTIDE SEQUENCE [LARGE SCALE GENOMIC DNA]</scope>
    <source>
        <strain evidence="9 10">LHW63015</strain>
    </source>
</reference>
<keyword evidence="6 7" id="KW-0472">Membrane</keyword>
<feature type="transmembrane region" description="Helical" evidence="7">
    <location>
        <begin position="177"/>
        <end position="198"/>
    </location>
</feature>
<dbReference type="OrthoDB" id="2063054at2"/>
<evidence type="ECO:0000313" key="10">
    <source>
        <dbReference type="Proteomes" id="UP000253303"/>
    </source>
</evidence>
<dbReference type="PANTHER" id="PTHR43744:SF12">
    <property type="entry name" value="ABC TRANSPORTER PERMEASE PROTEIN MG189-RELATED"/>
    <property type="match status" value="1"/>
</dbReference>
<evidence type="ECO:0000256" key="7">
    <source>
        <dbReference type="RuleBase" id="RU363032"/>
    </source>
</evidence>
<feature type="transmembrane region" description="Helical" evidence="7">
    <location>
        <begin position="136"/>
        <end position="156"/>
    </location>
</feature>
<keyword evidence="5 7" id="KW-1133">Transmembrane helix</keyword>
<dbReference type="CDD" id="cd06261">
    <property type="entry name" value="TM_PBP2"/>
    <property type="match status" value="1"/>
</dbReference>
<feature type="transmembrane region" description="Helical" evidence="7">
    <location>
        <begin position="240"/>
        <end position="257"/>
    </location>
</feature>
<feature type="transmembrane region" description="Helical" evidence="7">
    <location>
        <begin position="105"/>
        <end position="124"/>
    </location>
</feature>
<evidence type="ECO:0000256" key="6">
    <source>
        <dbReference type="ARBA" id="ARBA00023136"/>
    </source>
</evidence>
<dbReference type="AlphaFoldDB" id="A0A366M3N5"/>
<evidence type="ECO:0000256" key="4">
    <source>
        <dbReference type="ARBA" id="ARBA00022692"/>
    </source>
</evidence>
<dbReference type="SUPFAM" id="SSF161098">
    <property type="entry name" value="MetI-like"/>
    <property type="match status" value="1"/>
</dbReference>
<evidence type="ECO:0000256" key="2">
    <source>
        <dbReference type="ARBA" id="ARBA00022448"/>
    </source>
</evidence>
<sequence length="272" mass="29055">MSGLAPGRWAAHATLLAGAVIVLVPFYVMLRAAFAPPHEVQGLGLGFTPTLENFRVAWSGADWPRYYLNSVLVTGLILLLQVATALPAGYALARLRLRGGGAVRALVLCCLVVPGQITAIPVYVGLSRAGLGDTLVGLVIPFGASAFGVYLFRQFILSIPQNVFDAARMDGVGPVGMVWRVVLPNVRPAILAFGVFSVTHHWNDLFWPSVILRTDVYATVPFGVARFAANESGAEYGPQMAAAAMAVTPLMIVFLCCQRQFLRGLALTTSLD</sequence>
<dbReference type="Gene3D" id="1.10.3720.10">
    <property type="entry name" value="MetI-like"/>
    <property type="match status" value="1"/>
</dbReference>
<protein>
    <submittedName>
        <fullName evidence="9">Carbohydrate ABC transporter permease</fullName>
    </submittedName>
</protein>
<evidence type="ECO:0000259" key="8">
    <source>
        <dbReference type="PROSITE" id="PS50928"/>
    </source>
</evidence>
<feature type="transmembrane region" description="Helical" evidence="7">
    <location>
        <begin position="66"/>
        <end position="93"/>
    </location>
</feature>
<keyword evidence="2 7" id="KW-0813">Transport</keyword>
<dbReference type="RefSeq" id="WP_113979616.1">
    <property type="nucleotide sequence ID" value="NZ_QMEY01000002.1"/>
</dbReference>
<keyword evidence="10" id="KW-1185">Reference proteome</keyword>
<gene>
    <name evidence="9" type="ORF">DP939_06105</name>
</gene>
<feature type="domain" description="ABC transmembrane type-1" evidence="8">
    <location>
        <begin position="67"/>
        <end position="257"/>
    </location>
</feature>
<organism evidence="9 10">
    <name type="scientific">Spongiactinospora rosea</name>
    <dbReference type="NCBI Taxonomy" id="2248750"/>
    <lineage>
        <taxon>Bacteria</taxon>
        <taxon>Bacillati</taxon>
        <taxon>Actinomycetota</taxon>
        <taxon>Actinomycetes</taxon>
        <taxon>Streptosporangiales</taxon>
        <taxon>Streptosporangiaceae</taxon>
        <taxon>Spongiactinospora</taxon>
    </lineage>
</organism>
<comment type="caution">
    <text evidence="9">The sequence shown here is derived from an EMBL/GenBank/DDBJ whole genome shotgun (WGS) entry which is preliminary data.</text>
</comment>
<dbReference type="InterPro" id="IPR000515">
    <property type="entry name" value="MetI-like"/>
</dbReference>
<keyword evidence="3" id="KW-1003">Cell membrane</keyword>
<evidence type="ECO:0000256" key="3">
    <source>
        <dbReference type="ARBA" id="ARBA00022475"/>
    </source>
</evidence>